<dbReference type="InterPro" id="IPR048519">
    <property type="entry name" value="Gfd2/YDR514C-like_C"/>
</dbReference>
<evidence type="ECO:0000259" key="1">
    <source>
        <dbReference type="Pfam" id="PF21762"/>
    </source>
</evidence>
<organism evidence="2 3">
    <name type="scientific">Fusarium longipes</name>
    <dbReference type="NCBI Taxonomy" id="694270"/>
    <lineage>
        <taxon>Eukaryota</taxon>
        <taxon>Fungi</taxon>
        <taxon>Dikarya</taxon>
        <taxon>Ascomycota</taxon>
        <taxon>Pezizomycotina</taxon>
        <taxon>Sordariomycetes</taxon>
        <taxon>Hypocreomycetidae</taxon>
        <taxon>Hypocreales</taxon>
        <taxon>Nectriaceae</taxon>
        <taxon>Fusarium</taxon>
    </lineage>
</organism>
<dbReference type="Proteomes" id="UP000266234">
    <property type="component" value="Unassembled WGS sequence"/>
</dbReference>
<dbReference type="EMBL" id="PXOG01000057">
    <property type="protein sequence ID" value="RGP78845.1"/>
    <property type="molecule type" value="Genomic_DNA"/>
</dbReference>
<evidence type="ECO:0000313" key="2">
    <source>
        <dbReference type="EMBL" id="RGP78845.1"/>
    </source>
</evidence>
<protein>
    <submittedName>
        <fullName evidence="2">Anion exchange family</fullName>
    </submittedName>
</protein>
<accession>A0A395T3Q6</accession>
<dbReference type="Pfam" id="PF21762">
    <property type="entry name" value="DEDDh_C"/>
    <property type="match status" value="1"/>
</dbReference>
<evidence type="ECO:0000313" key="3">
    <source>
        <dbReference type="Proteomes" id="UP000266234"/>
    </source>
</evidence>
<reference evidence="2 3" key="1">
    <citation type="journal article" date="2018" name="PLoS Pathog.">
        <title>Evolution of structural diversity of trichothecenes, a family of toxins produced by plant pathogenic and entomopathogenic fungi.</title>
        <authorList>
            <person name="Proctor R.H."/>
            <person name="McCormick S.P."/>
            <person name="Kim H.S."/>
            <person name="Cardoza R.E."/>
            <person name="Stanley A.M."/>
            <person name="Lindo L."/>
            <person name="Kelly A."/>
            <person name="Brown D.W."/>
            <person name="Lee T."/>
            <person name="Vaughan M.M."/>
            <person name="Alexander N.J."/>
            <person name="Busman M."/>
            <person name="Gutierrez S."/>
        </authorList>
    </citation>
    <scope>NUCLEOTIDE SEQUENCE [LARGE SCALE GENOMIC DNA]</scope>
    <source>
        <strain evidence="2 3">NRRL 20695</strain>
    </source>
</reference>
<dbReference type="InterPro" id="IPR040151">
    <property type="entry name" value="Gfd2/YDR514C-like"/>
</dbReference>
<dbReference type="AlphaFoldDB" id="A0A395T3Q6"/>
<dbReference type="PANTHER" id="PTHR28083">
    <property type="entry name" value="GOOD FOR FULL DBP5 ACTIVITY PROTEIN 2"/>
    <property type="match status" value="1"/>
</dbReference>
<keyword evidence="3" id="KW-1185">Reference proteome</keyword>
<name>A0A395T3Q6_9HYPO</name>
<gene>
    <name evidence="2" type="ORF">FLONG3_3044</name>
</gene>
<dbReference type="PANTHER" id="PTHR28083:SF1">
    <property type="entry name" value="GOOD FOR FULL DBP5 ACTIVITY PROTEIN 2"/>
    <property type="match status" value="1"/>
</dbReference>
<dbReference type="GO" id="GO:0005634">
    <property type="term" value="C:nucleus"/>
    <property type="evidence" value="ECO:0007669"/>
    <property type="project" value="TreeGrafter"/>
</dbReference>
<comment type="caution">
    <text evidence="2">The sequence shown here is derived from an EMBL/GenBank/DDBJ whole genome shotgun (WGS) entry which is preliminary data.</text>
</comment>
<sequence length="291" mass="33577">MTLIADNDAADPVPHPDDHSLHGTFYNSRPITEVGLSWIDTRDFGGNSPGYRGHHLHKKMKSIHIIVNEYRDHWGDHCKAHWHDTAPYSFAFGKSSFVPESEVIDRLRRKFRDICLIGISKADKKAGRERNIAFLTWDCSLERRVLAEWKLNWWDQDNVYAYDLQRHFLLEYKHGREKAGCPKTMYALGLRYTDGRPREFKKSNTKSIAHNAANDSAFEIQIFLALRYLTDAECDDRASIWMQSIGLRHLVELTLLSAQALLTAPFVVTSLNPAAPQEFEGGKKRKRSNHW</sequence>
<dbReference type="OrthoDB" id="5082432at2759"/>
<proteinExistence type="predicted"/>
<feature type="domain" description="Gfd2/YDR514C-like C-terminal" evidence="1">
    <location>
        <begin position="27"/>
        <end position="225"/>
    </location>
</feature>